<comment type="subcellular location">
    <subcellularLocation>
        <location evidence="1">Cell membrane</location>
        <topology evidence="1">Multi-pass membrane protein</topology>
    </subcellularLocation>
</comment>
<evidence type="ECO:0000313" key="10">
    <source>
        <dbReference type="EMBL" id="MFC7297508.1"/>
    </source>
</evidence>
<dbReference type="InterPro" id="IPR043128">
    <property type="entry name" value="Rev_trsase/Diguanyl_cyclase"/>
</dbReference>
<evidence type="ECO:0000256" key="1">
    <source>
        <dbReference type="ARBA" id="ARBA00004651"/>
    </source>
</evidence>
<dbReference type="EC" id="2.7.7.65" evidence="2"/>
<dbReference type="PANTHER" id="PTHR45138">
    <property type="entry name" value="REGULATORY COMPONENTS OF SENSORY TRANSDUCTION SYSTEM"/>
    <property type="match status" value="1"/>
</dbReference>
<keyword evidence="3" id="KW-1003">Cell membrane</keyword>
<dbReference type="InterPro" id="IPR050469">
    <property type="entry name" value="Diguanylate_Cyclase"/>
</dbReference>
<keyword evidence="6 8" id="KW-0472">Membrane</keyword>
<feature type="domain" description="GGDEF" evidence="9">
    <location>
        <begin position="398"/>
        <end position="530"/>
    </location>
</feature>
<gene>
    <name evidence="10" type="ORF">ACFQO0_03550</name>
</gene>
<keyword evidence="5 8" id="KW-1133">Transmembrane helix</keyword>
<comment type="catalytic activity">
    <reaction evidence="7">
        <text>2 GTP = 3',3'-c-di-GMP + 2 diphosphate</text>
        <dbReference type="Rhea" id="RHEA:24898"/>
        <dbReference type="ChEBI" id="CHEBI:33019"/>
        <dbReference type="ChEBI" id="CHEBI:37565"/>
        <dbReference type="ChEBI" id="CHEBI:58805"/>
        <dbReference type="EC" id="2.7.7.65"/>
    </reaction>
</comment>
<keyword evidence="11" id="KW-1185">Reference proteome</keyword>
<dbReference type="Gene3D" id="3.30.450.20">
    <property type="entry name" value="PAS domain"/>
    <property type="match status" value="2"/>
</dbReference>
<dbReference type="RefSeq" id="WP_382232652.1">
    <property type="nucleotide sequence ID" value="NZ_JBHTCC010000001.1"/>
</dbReference>
<dbReference type="Pfam" id="PF02743">
    <property type="entry name" value="dCache_1"/>
    <property type="match status" value="1"/>
</dbReference>
<dbReference type="SMART" id="SM00267">
    <property type="entry name" value="GGDEF"/>
    <property type="match status" value="1"/>
</dbReference>
<dbReference type="InterPro" id="IPR000160">
    <property type="entry name" value="GGDEF_dom"/>
</dbReference>
<evidence type="ECO:0000256" key="2">
    <source>
        <dbReference type="ARBA" id="ARBA00012528"/>
    </source>
</evidence>
<evidence type="ECO:0000256" key="3">
    <source>
        <dbReference type="ARBA" id="ARBA00022475"/>
    </source>
</evidence>
<evidence type="ECO:0000259" key="9">
    <source>
        <dbReference type="PROSITE" id="PS50887"/>
    </source>
</evidence>
<dbReference type="GO" id="GO:0052621">
    <property type="term" value="F:diguanylate cyclase activity"/>
    <property type="evidence" value="ECO:0007669"/>
    <property type="project" value="UniProtKB-EC"/>
</dbReference>
<protein>
    <recommendedName>
        <fullName evidence="2">diguanylate cyclase</fullName>
        <ecNumber evidence="2">2.7.7.65</ecNumber>
    </recommendedName>
</protein>
<dbReference type="NCBIfam" id="TIGR00254">
    <property type="entry name" value="GGDEF"/>
    <property type="match status" value="1"/>
</dbReference>
<dbReference type="InterPro" id="IPR033479">
    <property type="entry name" value="dCache_1"/>
</dbReference>
<dbReference type="InterPro" id="IPR029787">
    <property type="entry name" value="Nucleotide_cyclase"/>
</dbReference>
<keyword evidence="4 8" id="KW-0812">Transmembrane</keyword>
<proteinExistence type="predicted"/>
<dbReference type="EMBL" id="JBHTCC010000001">
    <property type="protein sequence ID" value="MFC7297508.1"/>
    <property type="molecule type" value="Genomic_DNA"/>
</dbReference>
<dbReference type="PANTHER" id="PTHR45138:SF9">
    <property type="entry name" value="DIGUANYLATE CYCLASE DGCM-RELATED"/>
    <property type="match status" value="1"/>
</dbReference>
<reference evidence="11" key="1">
    <citation type="journal article" date="2019" name="Int. J. Syst. Evol. Microbiol.">
        <title>The Global Catalogue of Microorganisms (GCM) 10K type strain sequencing project: providing services to taxonomists for standard genome sequencing and annotation.</title>
        <authorList>
            <consortium name="The Broad Institute Genomics Platform"/>
            <consortium name="The Broad Institute Genome Sequencing Center for Infectious Disease"/>
            <person name="Wu L."/>
            <person name="Ma J."/>
        </authorList>
    </citation>
    <scope>NUCLEOTIDE SEQUENCE [LARGE SCALE GENOMIC DNA]</scope>
    <source>
        <strain evidence="11">CCUG 36956</strain>
    </source>
</reference>
<dbReference type="Pfam" id="PF00990">
    <property type="entry name" value="GGDEF"/>
    <property type="match status" value="1"/>
</dbReference>
<feature type="transmembrane region" description="Helical" evidence="8">
    <location>
        <begin position="12"/>
        <end position="30"/>
    </location>
</feature>
<evidence type="ECO:0000313" key="11">
    <source>
        <dbReference type="Proteomes" id="UP001596379"/>
    </source>
</evidence>
<feature type="transmembrane region" description="Helical" evidence="8">
    <location>
        <begin position="304"/>
        <end position="327"/>
    </location>
</feature>
<keyword evidence="10" id="KW-0548">Nucleotidyltransferase</keyword>
<dbReference type="SUPFAM" id="SSF103190">
    <property type="entry name" value="Sensory domain-like"/>
    <property type="match status" value="1"/>
</dbReference>
<accession>A0ABW2J2X8</accession>
<sequence>MASKLINSLRNALIVILAMACVGYLAYSWSHQRGIENLRHEADTRLSIVSAVLQGPADKYSYLPGMIADHPATIRTLLGKNDPDVIRAANLFLQQLNIDTQLAVIYLMDASGLTVATSNWQEKTSFLGQNYSFRPYFQDAVKDGSGKFYAMGTISLIPGYYLSSVVKKDDEVLGVIVIKIAMDNFDNLNRAQERSLSEVTVTDENGIAFLSTVDDWKYRPIATLTDDAERKVKSTRQYERVLKAPLPATVETSFGPNERIVNVRLSDDRPDERHQVQYLARSGQLPGSLWMVNVFVPMKPVNLVAIRIAMLTVAMFGFLLLAVMYLLETRSRIHERERSRLALQVAHDALEYKHKELETLSEEMRIVSITDSLTGAYNRRYFLDVVGKLADDIHHADCALSIMMIDVDYFKRINDVYGHPTGDKVLQLLTSACKDILRADDVFARFGGEEFIMAFPATDEHAAQQIAERLRTSIMARPFEVNGQMLSLTVSCGISRYRLTEETIDETIKRADEALYEAKSNGRNQVVVRV</sequence>
<evidence type="ECO:0000256" key="4">
    <source>
        <dbReference type="ARBA" id="ARBA00022692"/>
    </source>
</evidence>
<dbReference type="Gene3D" id="3.30.70.270">
    <property type="match status" value="1"/>
</dbReference>
<evidence type="ECO:0000256" key="5">
    <source>
        <dbReference type="ARBA" id="ARBA00022989"/>
    </source>
</evidence>
<organism evidence="10 11">
    <name type="scientific">Herminiimonas aquatilis</name>
    <dbReference type="NCBI Taxonomy" id="345342"/>
    <lineage>
        <taxon>Bacteria</taxon>
        <taxon>Pseudomonadati</taxon>
        <taxon>Pseudomonadota</taxon>
        <taxon>Betaproteobacteria</taxon>
        <taxon>Burkholderiales</taxon>
        <taxon>Oxalobacteraceae</taxon>
        <taxon>Herminiimonas</taxon>
    </lineage>
</organism>
<dbReference type="CDD" id="cd01949">
    <property type="entry name" value="GGDEF"/>
    <property type="match status" value="1"/>
</dbReference>
<evidence type="ECO:0000256" key="7">
    <source>
        <dbReference type="ARBA" id="ARBA00034247"/>
    </source>
</evidence>
<dbReference type="SUPFAM" id="SSF55073">
    <property type="entry name" value="Nucleotide cyclase"/>
    <property type="match status" value="1"/>
</dbReference>
<comment type="caution">
    <text evidence="10">The sequence shown here is derived from an EMBL/GenBank/DDBJ whole genome shotgun (WGS) entry which is preliminary data.</text>
</comment>
<keyword evidence="10" id="KW-0808">Transferase</keyword>
<dbReference type="PROSITE" id="PS51257">
    <property type="entry name" value="PROKAR_LIPOPROTEIN"/>
    <property type="match status" value="1"/>
</dbReference>
<name>A0ABW2J2X8_9BURK</name>
<evidence type="ECO:0000256" key="6">
    <source>
        <dbReference type="ARBA" id="ARBA00023136"/>
    </source>
</evidence>
<evidence type="ECO:0000256" key="8">
    <source>
        <dbReference type="SAM" id="Phobius"/>
    </source>
</evidence>
<dbReference type="InterPro" id="IPR029151">
    <property type="entry name" value="Sensor-like_sf"/>
</dbReference>
<dbReference type="PROSITE" id="PS50887">
    <property type="entry name" value="GGDEF"/>
    <property type="match status" value="1"/>
</dbReference>
<dbReference type="Proteomes" id="UP001596379">
    <property type="component" value="Unassembled WGS sequence"/>
</dbReference>